<dbReference type="PROSITE" id="PS00866">
    <property type="entry name" value="CPSASE_1"/>
    <property type="match status" value="1"/>
</dbReference>
<feature type="domain" description="Lipoyl-binding" evidence="7">
    <location>
        <begin position="593"/>
        <end position="669"/>
    </location>
</feature>
<dbReference type="FunFam" id="3.30.1490.20:FF:000003">
    <property type="entry name" value="acetyl-CoA carboxylase isoform X1"/>
    <property type="match status" value="1"/>
</dbReference>
<feature type="domain" description="ATP-grasp" evidence="8">
    <location>
        <begin position="128"/>
        <end position="325"/>
    </location>
</feature>
<evidence type="ECO:0000313" key="11">
    <source>
        <dbReference type="Proteomes" id="UP000289465"/>
    </source>
</evidence>
<dbReference type="FunFam" id="3.30.470.20:FF:000028">
    <property type="entry name" value="Methylcrotonoyl-CoA carboxylase subunit alpha, mitochondrial"/>
    <property type="match status" value="1"/>
</dbReference>
<dbReference type="Gene3D" id="3.30.470.20">
    <property type="entry name" value="ATP-grasp fold, B domain"/>
    <property type="match status" value="1"/>
</dbReference>
<dbReference type="AlphaFoldDB" id="A0A446CZL5"/>
<reference evidence="10 11" key="1">
    <citation type="submission" date="2018-07" db="EMBL/GenBank/DDBJ databases">
        <authorList>
            <person name="Peeters C."/>
        </authorList>
    </citation>
    <scope>NUCLEOTIDE SEQUENCE [LARGE SCALE GENOMIC DNA]</scope>
    <source>
        <strain evidence="10 11">LMG 30378</strain>
    </source>
</reference>
<dbReference type="PANTHER" id="PTHR18866">
    <property type="entry name" value="CARBOXYLASE:PYRUVATE/ACETYL-COA/PROPIONYL-COA CARBOXYLASE"/>
    <property type="match status" value="1"/>
</dbReference>
<gene>
    <name evidence="10" type="primary">accA1_5</name>
    <name evidence="10" type="ORF">AVE30378_05671</name>
</gene>
<keyword evidence="2" id="KW-0436">Ligase</keyword>
<dbReference type="PROSITE" id="PS00188">
    <property type="entry name" value="BIOTIN"/>
    <property type="match status" value="1"/>
</dbReference>
<accession>A0A446CZL5</accession>
<dbReference type="Pfam" id="PF02785">
    <property type="entry name" value="Biotin_carb_C"/>
    <property type="match status" value="1"/>
</dbReference>
<proteinExistence type="predicted"/>
<dbReference type="OrthoDB" id="9803706at2"/>
<dbReference type="InterPro" id="IPR005479">
    <property type="entry name" value="CPAse_ATP-bd"/>
</dbReference>
<dbReference type="InterPro" id="IPR011764">
    <property type="entry name" value="Biotin_carboxylation_dom"/>
</dbReference>
<dbReference type="SMART" id="SM00878">
    <property type="entry name" value="Biotin_carb_C"/>
    <property type="match status" value="1"/>
</dbReference>
<evidence type="ECO:0000259" key="7">
    <source>
        <dbReference type="PROSITE" id="PS50968"/>
    </source>
</evidence>
<dbReference type="CDD" id="cd06850">
    <property type="entry name" value="biotinyl_domain"/>
    <property type="match status" value="1"/>
</dbReference>
<dbReference type="RefSeq" id="WP_129246056.1">
    <property type="nucleotide sequence ID" value="NZ_UFQC01000049.1"/>
</dbReference>
<keyword evidence="4 6" id="KW-0067">ATP-binding</keyword>
<dbReference type="Pfam" id="PF00289">
    <property type="entry name" value="Biotin_carb_N"/>
    <property type="match status" value="1"/>
</dbReference>
<dbReference type="GO" id="GO:0046872">
    <property type="term" value="F:metal ion binding"/>
    <property type="evidence" value="ECO:0007669"/>
    <property type="project" value="InterPro"/>
</dbReference>
<dbReference type="SUPFAM" id="SSF51230">
    <property type="entry name" value="Single hybrid motif"/>
    <property type="match status" value="1"/>
</dbReference>
<dbReference type="FunFam" id="3.40.50.20:FF:000010">
    <property type="entry name" value="Propionyl-CoA carboxylase subunit alpha"/>
    <property type="match status" value="1"/>
</dbReference>
<evidence type="ECO:0000256" key="3">
    <source>
        <dbReference type="ARBA" id="ARBA00022741"/>
    </source>
</evidence>
<organism evidence="10 11">
    <name type="scientific">Achromobacter veterisilvae</name>
    <dbReference type="NCBI Taxonomy" id="2069367"/>
    <lineage>
        <taxon>Bacteria</taxon>
        <taxon>Pseudomonadati</taxon>
        <taxon>Pseudomonadota</taxon>
        <taxon>Betaproteobacteria</taxon>
        <taxon>Burkholderiales</taxon>
        <taxon>Alcaligenaceae</taxon>
        <taxon>Achromobacter</taxon>
    </lineage>
</organism>
<dbReference type="InterPro" id="IPR011053">
    <property type="entry name" value="Single_hybrid_motif"/>
</dbReference>
<keyword evidence="3 6" id="KW-0547">Nucleotide-binding</keyword>
<evidence type="ECO:0000256" key="4">
    <source>
        <dbReference type="ARBA" id="ARBA00022840"/>
    </source>
</evidence>
<dbReference type="Pfam" id="PF02786">
    <property type="entry name" value="CPSase_L_D2"/>
    <property type="match status" value="1"/>
</dbReference>
<protein>
    <submittedName>
        <fullName evidence="10">Acetyl-/propionyl-coenzyme A carboxylase alpha chain</fullName>
    </submittedName>
</protein>
<dbReference type="PROSITE" id="PS50975">
    <property type="entry name" value="ATP_GRASP"/>
    <property type="match status" value="1"/>
</dbReference>
<evidence type="ECO:0000256" key="1">
    <source>
        <dbReference type="ARBA" id="ARBA00001953"/>
    </source>
</evidence>
<evidence type="ECO:0000259" key="9">
    <source>
        <dbReference type="PROSITE" id="PS50979"/>
    </source>
</evidence>
<evidence type="ECO:0000256" key="6">
    <source>
        <dbReference type="PROSITE-ProRule" id="PRU00409"/>
    </source>
</evidence>
<evidence type="ECO:0000256" key="5">
    <source>
        <dbReference type="ARBA" id="ARBA00023267"/>
    </source>
</evidence>
<dbReference type="Pfam" id="PF00364">
    <property type="entry name" value="Biotin_lipoyl"/>
    <property type="match status" value="1"/>
</dbReference>
<dbReference type="InterPro" id="IPR005481">
    <property type="entry name" value="BC-like_N"/>
</dbReference>
<evidence type="ECO:0000259" key="8">
    <source>
        <dbReference type="PROSITE" id="PS50975"/>
    </source>
</evidence>
<keyword evidence="5" id="KW-0092">Biotin</keyword>
<dbReference type="SUPFAM" id="SSF52440">
    <property type="entry name" value="PreATP-grasp domain"/>
    <property type="match status" value="1"/>
</dbReference>
<dbReference type="EMBL" id="UFQC01000049">
    <property type="protein sequence ID" value="SSW73318.1"/>
    <property type="molecule type" value="Genomic_DNA"/>
</dbReference>
<name>A0A446CZL5_9BURK</name>
<dbReference type="Gene3D" id="2.40.50.100">
    <property type="match status" value="1"/>
</dbReference>
<evidence type="ECO:0000313" key="10">
    <source>
        <dbReference type="EMBL" id="SSW73318.1"/>
    </source>
</evidence>
<dbReference type="GO" id="GO:0016874">
    <property type="term" value="F:ligase activity"/>
    <property type="evidence" value="ECO:0007669"/>
    <property type="project" value="UniProtKB-KW"/>
</dbReference>
<dbReference type="InterPro" id="IPR000089">
    <property type="entry name" value="Biotin_lipoyl"/>
</dbReference>
<evidence type="ECO:0000256" key="2">
    <source>
        <dbReference type="ARBA" id="ARBA00022598"/>
    </source>
</evidence>
<dbReference type="PANTHER" id="PTHR18866:SF33">
    <property type="entry name" value="METHYLCROTONOYL-COA CARBOXYLASE SUBUNIT ALPHA, MITOCHONDRIAL-RELATED"/>
    <property type="match status" value="1"/>
</dbReference>
<dbReference type="SUPFAM" id="SSF56059">
    <property type="entry name" value="Glutathione synthetase ATP-binding domain-like"/>
    <property type="match status" value="1"/>
</dbReference>
<dbReference type="InterPro" id="IPR001882">
    <property type="entry name" value="Biotin_BS"/>
</dbReference>
<dbReference type="PROSITE" id="PS00867">
    <property type="entry name" value="CPSASE_2"/>
    <property type="match status" value="1"/>
</dbReference>
<dbReference type="InterPro" id="IPR011054">
    <property type="entry name" value="Rudment_hybrid_motif"/>
</dbReference>
<dbReference type="InterPro" id="IPR011761">
    <property type="entry name" value="ATP-grasp"/>
</dbReference>
<dbReference type="PROSITE" id="PS50968">
    <property type="entry name" value="BIOTINYL_LIPOYL"/>
    <property type="match status" value="1"/>
</dbReference>
<feature type="domain" description="Biotin carboxylation" evidence="9">
    <location>
        <begin position="9"/>
        <end position="456"/>
    </location>
</feature>
<dbReference type="Proteomes" id="UP000289465">
    <property type="component" value="Unassembled WGS sequence"/>
</dbReference>
<dbReference type="InterPro" id="IPR050856">
    <property type="entry name" value="Biotin_carboxylase_complex"/>
</dbReference>
<dbReference type="InterPro" id="IPR016185">
    <property type="entry name" value="PreATP-grasp_dom_sf"/>
</dbReference>
<dbReference type="PROSITE" id="PS50979">
    <property type="entry name" value="BC"/>
    <property type="match status" value="1"/>
</dbReference>
<dbReference type="SUPFAM" id="SSF51246">
    <property type="entry name" value="Rudiment single hybrid motif"/>
    <property type="match status" value="1"/>
</dbReference>
<comment type="cofactor">
    <cofactor evidence="1">
        <name>biotin</name>
        <dbReference type="ChEBI" id="CHEBI:57586"/>
    </cofactor>
</comment>
<dbReference type="InterPro" id="IPR005482">
    <property type="entry name" value="Biotin_COase_C"/>
</dbReference>
<dbReference type="GO" id="GO:0005524">
    <property type="term" value="F:ATP binding"/>
    <property type="evidence" value="ECO:0007669"/>
    <property type="project" value="UniProtKB-UniRule"/>
</dbReference>
<sequence length="678" mass="73114">MTDRKLVRPFHTLLIANRGEIARRIARSARRLGYRSVAVYSDADADGLHVREADLAVRIGGPAAGDSYLNIAAILEAARSAGADAVHPGYGFLAENAEFAAAVEQAGLVFVGPPEAAIRMMGNKARAKVAMAEADVPCIPGYQDGDQSVEAYAQAARRIGYPVMIKAAAGGGGRGMRQVRNPEELPPALASAASEAAAAFGSNELILEKAIERARHIEIQVLADSHGNVIHLGERDCSIQRRHQKIIEEAPSPAVDDTLRARMGQAALRSARAIGYQGVGTMEFLLAPDGNFYFMEMNTRLQVEHAVTEAITGLDLVEWQLRVAAGEPLDLEQDALQFRGHAIEVRLTAEDVPAGFLPQTGTLRRWRPPQETRALRIDHGLAEGGAISPYYDSMIAKLIAHGRTREEARRKLRQALEQCVVLGVPTNQWFLAACLEDPVFAAGSGVHTGFVEERFGARLKARPAASPLTVAWAAFAAYACAMDAPGPDISPPRPAARPWRANLMQENTAWDICVTPDGQGWRIEANLAESTIDTGPHRFELRNARWQSPDRSILEAEFDGARESVCLAAGEAGLSLFHRGRAWEFLQVPAHKPRNAAMADGTVTAPFTGRILLVAVQADDQVGAGDPLLIMEAMKMEHTLYAPVAGRIVELAAQAGGQASKDRLLLRIEPPASREAAS</sequence>